<dbReference type="SUPFAM" id="SSF53335">
    <property type="entry name" value="S-adenosyl-L-methionine-dependent methyltransferases"/>
    <property type="match status" value="1"/>
</dbReference>
<dbReference type="GO" id="GO:0032259">
    <property type="term" value="P:methylation"/>
    <property type="evidence" value="ECO:0007669"/>
    <property type="project" value="UniProtKB-KW"/>
</dbReference>
<evidence type="ECO:0000256" key="1">
    <source>
        <dbReference type="ARBA" id="ARBA00022603"/>
    </source>
</evidence>
<gene>
    <name evidence="3" type="ORF">J6595_01925</name>
</gene>
<keyword evidence="4" id="KW-1185">Reference proteome</keyword>
<dbReference type="RefSeq" id="WP_209592757.1">
    <property type="nucleotide sequence ID" value="NZ_JAGJCF010000001.1"/>
</dbReference>
<name>A0ABS4BDU1_9HYPH</name>
<dbReference type="InterPro" id="IPR038375">
    <property type="entry name" value="NDUFAF7_sf"/>
</dbReference>
<dbReference type="Proteomes" id="UP000678276">
    <property type="component" value="Unassembled WGS sequence"/>
</dbReference>
<proteinExistence type="predicted"/>
<dbReference type="InterPro" id="IPR003788">
    <property type="entry name" value="NDUFAF7"/>
</dbReference>
<dbReference type="PANTHER" id="PTHR12049:SF7">
    <property type="entry name" value="PROTEIN ARGININE METHYLTRANSFERASE NDUFAF7, MITOCHONDRIAL"/>
    <property type="match status" value="1"/>
</dbReference>
<dbReference type="Pfam" id="PF02636">
    <property type="entry name" value="Methyltransf_28"/>
    <property type="match status" value="1"/>
</dbReference>
<keyword evidence="1 3" id="KW-0489">Methyltransferase</keyword>
<evidence type="ECO:0000313" key="3">
    <source>
        <dbReference type="EMBL" id="MBP0614346.1"/>
    </source>
</evidence>
<dbReference type="Gene3D" id="3.40.50.12710">
    <property type="match status" value="1"/>
</dbReference>
<accession>A0ABS4BDU1</accession>
<keyword evidence="2 3" id="KW-0808">Transferase</keyword>
<protein>
    <submittedName>
        <fullName evidence="3">SAM-dependent methyltransferase</fullName>
        <ecNumber evidence="3">2.1.1.-</ecNumber>
    </submittedName>
</protein>
<reference evidence="3 4" key="1">
    <citation type="submission" date="2021-04" db="EMBL/GenBank/DDBJ databases">
        <title>Whole genome sequence of Jiella sp. KSK16Y-1.</title>
        <authorList>
            <person name="Tuo L."/>
        </authorList>
    </citation>
    <scope>NUCLEOTIDE SEQUENCE [LARGE SCALE GENOMIC DNA]</scope>
    <source>
        <strain evidence="3 4">KSK16Y-1</strain>
    </source>
</reference>
<dbReference type="EMBL" id="JAGJCF010000001">
    <property type="protein sequence ID" value="MBP0614346.1"/>
    <property type="molecule type" value="Genomic_DNA"/>
</dbReference>
<evidence type="ECO:0000256" key="2">
    <source>
        <dbReference type="ARBA" id="ARBA00022679"/>
    </source>
</evidence>
<evidence type="ECO:0000313" key="4">
    <source>
        <dbReference type="Proteomes" id="UP000678276"/>
    </source>
</evidence>
<sequence>MNALAQKIAEIIRREGPIRIDRFWNLALFDASAGYYATKNPFGRAGDFVTAPEVSQMFGELIGAWVAAAWAAIGRPRPFRLVEIGPGRGTLMADMLRTLRHAAPACLGAASIHLVETSETLAAVQAETLAPFDMPIRRHRKLAEIGDGPAIIVANELFDAIAIRQFVYDGDGFRERCVGLSEAGKLEFVLCEHQQPNLAALPHPPAAGAVLEISPERDALGVLIAERLARDGGAGLFIDYGHAETAYGDTLQAVHEHAYADPLDRPGSCDITSHVDFSRLGRIFASRGLAASPVCEQGEFLLALGLLERAGVLGGPMDAAGRREIERAVARLAGSGSGEMGALFKVIAVAQTAIPLPPFTRIQPD</sequence>
<dbReference type="InterPro" id="IPR029063">
    <property type="entry name" value="SAM-dependent_MTases_sf"/>
</dbReference>
<comment type="caution">
    <text evidence="3">The sequence shown here is derived from an EMBL/GenBank/DDBJ whole genome shotgun (WGS) entry which is preliminary data.</text>
</comment>
<dbReference type="GO" id="GO:0008168">
    <property type="term" value="F:methyltransferase activity"/>
    <property type="evidence" value="ECO:0007669"/>
    <property type="project" value="UniProtKB-KW"/>
</dbReference>
<organism evidence="3 4">
    <name type="scientific">Jiella mangrovi</name>
    <dbReference type="NCBI Taxonomy" id="2821407"/>
    <lineage>
        <taxon>Bacteria</taxon>
        <taxon>Pseudomonadati</taxon>
        <taxon>Pseudomonadota</taxon>
        <taxon>Alphaproteobacteria</taxon>
        <taxon>Hyphomicrobiales</taxon>
        <taxon>Aurantimonadaceae</taxon>
        <taxon>Jiella</taxon>
    </lineage>
</organism>
<dbReference type="PANTHER" id="PTHR12049">
    <property type="entry name" value="PROTEIN ARGININE METHYLTRANSFERASE NDUFAF7, MITOCHONDRIAL"/>
    <property type="match status" value="1"/>
</dbReference>
<dbReference type="EC" id="2.1.1.-" evidence="3"/>